<proteinExistence type="inferred from homology"/>
<dbReference type="Proteomes" id="UP000316759">
    <property type="component" value="Unassembled WGS sequence"/>
</dbReference>
<dbReference type="AlphaFoldDB" id="A0A504YZB3"/>
<dbReference type="OrthoDB" id="440566at2759"/>
<name>A0A504YZB3_FASGI</name>
<feature type="region of interest" description="Disordered" evidence="3">
    <location>
        <begin position="108"/>
        <end position="184"/>
    </location>
</feature>
<comment type="caution">
    <text evidence="4">The sequence shown here is derived from an EMBL/GenBank/DDBJ whole genome shotgun (WGS) entry which is preliminary data.</text>
</comment>
<protein>
    <recommendedName>
        <fullName evidence="2">18 kDa Sin3-associated polypeptide</fullName>
    </recommendedName>
</protein>
<reference evidence="4 5" key="1">
    <citation type="submission" date="2019-04" db="EMBL/GenBank/DDBJ databases">
        <title>Annotation for the trematode Fasciola gigantica.</title>
        <authorList>
            <person name="Choi Y.-J."/>
        </authorList>
    </citation>
    <scope>NUCLEOTIDE SEQUENCE [LARGE SCALE GENOMIC DNA]</scope>
    <source>
        <strain evidence="4">Uganda_cow_1</strain>
    </source>
</reference>
<dbReference type="PANTHER" id="PTHR13082:SF0">
    <property type="entry name" value="HISTONE DEACETYLASE COMPLEX SUBUNIT SAP18"/>
    <property type="match status" value="1"/>
</dbReference>
<dbReference type="InterPro" id="IPR042534">
    <property type="entry name" value="SAP18_sf"/>
</dbReference>
<sequence>MCIASVASLLIMATTYKGYTFQRIEAFVIGHMLALLGSNKMENGVGRINTLRSLVRPVSPLSRMQKPLLSSDHPDQGITLAKRGANTLNRSRSPSPVLASAVHLARPRPSTADAYPHTLSADGETRRIIVRRPDPSMDIDPMNSGRVTHADPSSGLDFDNGPGGRGSRRPPHSHEPDEPRPPPLVVASAVDREKTCPILIHVSYTTNGRHTPLNEYDKGRFPRNAFFINTWIDCSLRELAEEVRFVYPPANRRGTRLHFAVIYPDQRGTYRRRELGVVITGFATSDRSLSDDTSGTKAFTLTDDSALTLLSKRFHIGDFVDVAIAEHVPGTLGGWTSGRRPLGPTPTSSRAAANLI</sequence>
<keyword evidence="5" id="KW-1185">Reference proteome</keyword>
<feature type="compositionally biased region" description="Polar residues" evidence="3">
    <location>
        <begin position="345"/>
        <end position="356"/>
    </location>
</feature>
<evidence type="ECO:0000313" key="5">
    <source>
        <dbReference type="Proteomes" id="UP000316759"/>
    </source>
</evidence>
<feature type="compositionally biased region" description="Basic and acidic residues" evidence="3">
    <location>
        <begin position="123"/>
        <end position="135"/>
    </location>
</feature>
<dbReference type="GO" id="GO:0005634">
    <property type="term" value="C:nucleus"/>
    <property type="evidence" value="ECO:0007669"/>
    <property type="project" value="TreeGrafter"/>
</dbReference>
<dbReference type="EMBL" id="SUNJ01001411">
    <property type="protein sequence ID" value="TPP66793.1"/>
    <property type="molecule type" value="Genomic_DNA"/>
</dbReference>
<dbReference type="Gene3D" id="3.10.20.550">
    <property type="entry name" value="ASAP complex, SAP18 subunit"/>
    <property type="match status" value="1"/>
</dbReference>
<organism evidence="4 5">
    <name type="scientific">Fasciola gigantica</name>
    <name type="common">Giant liver fluke</name>
    <dbReference type="NCBI Taxonomy" id="46835"/>
    <lineage>
        <taxon>Eukaryota</taxon>
        <taxon>Metazoa</taxon>
        <taxon>Spiralia</taxon>
        <taxon>Lophotrochozoa</taxon>
        <taxon>Platyhelminthes</taxon>
        <taxon>Trematoda</taxon>
        <taxon>Digenea</taxon>
        <taxon>Plagiorchiida</taxon>
        <taxon>Echinostomata</taxon>
        <taxon>Echinostomatoidea</taxon>
        <taxon>Fasciolidae</taxon>
        <taxon>Fasciola</taxon>
    </lineage>
</organism>
<dbReference type="PANTHER" id="PTHR13082">
    <property type="entry name" value="SAP18"/>
    <property type="match status" value="1"/>
</dbReference>
<evidence type="ECO:0000256" key="3">
    <source>
        <dbReference type="SAM" id="MobiDB-lite"/>
    </source>
</evidence>
<evidence type="ECO:0000256" key="2">
    <source>
        <dbReference type="ARBA" id="ARBA00030511"/>
    </source>
</evidence>
<dbReference type="InterPro" id="IPR010516">
    <property type="entry name" value="SAP18"/>
</dbReference>
<comment type="similarity">
    <text evidence="1">Belongs to the SAP18 family.</text>
</comment>
<accession>A0A504YZB3</accession>
<feature type="region of interest" description="Disordered" evidence="3">
    <location>
        <begin position="335"/>
        <end position="356"/>
    </location>
</feature>
<evidence type="ECO:0000313" key="4">
    <source>
        <dbReference type="EMBL" id="TPP66793.1"/>
    </source>
</evidence>
<evidence type="ECO:0000256" key="1">
    <source>
        <dbReference type="ARBA" id="ARBA00009143"/>
    </source>
</evidence>
<dbReference type="GO" id="GO:0003714">
    <property type="term" value="F:transcription corepressor activity"/>
    <property type="evidence" value="ECO:0007669"/>
    <property type="project" value="TreeGrafter"/>
</dbReference>
<dbReference type="Pfam" id="PF06487">
    <property type="entry name" value="SAP18"/>
    <property type="match status" value="1"/>
</dbReference>
<dbReference type="STRING" id="46835.A0A504YZB3"/>
<gene>
    <name evidence="4" type="ORF">FGIG_01142</name>
</gene>